<accession>A0ABS5B0H9</accession>
<comment type="caution">
    <text evidence="1">The sequence shown here is derived from an EMBL/GenBank/DDBJ whole genome shotgun (WGS) entry which is preliminary data.</text>
</comment>
<dbReference type="RefSeq" id="WP_128837276.1">
    <property type="nucleotide sequence ID" value="NZ_QFAY01000030.1"/>
</dbReference>
<organism evidence="1 2">
    <name type="scientific">Streptococcus panodentis</name>
    <dbReference type="NCBI Taxonomy" id="1581472"/>
    <lineage>
        <taxon>Bacteria</taxon>
        <taxon>Bacillati</taxon>
        <taxon>Bacillota</taxon>
        <taxon>Bacilli</taxon>
        <taxon>Lactobacillales</taxon>
        <taxon>Streptococcaceae</taxon>
        <taxon>Streptococcus</taxon>
    </lineage>
</organism>
<dbReference type="InterPro" id="IPR013321">
    <property type="entry name" value="Arc_rbn_hlx_hlx"/>
</dbReference>
<dbReference type="Proteomes" id="UP001519349">
    <property type="component" value="Unassembled WGS sequence"/>
</dbReference>
<dbReference type="Gene3D" id="1.10.1220.10">
    <property type="entry name" value="Met repressor-like"/>
    <property type="match status" value="1"/>
</dbReference>
<dbReference type="Pfam" id="PF04221">
    <property type="entry name" value="RelB"/>
    <property type="match status" value="1"/>
</dbReference>
<protein>
    <submittedName>
        <fullName evidence="1">Antitoxin</fullName>
    </submittedName>
</protein>
<evidence type="ECO:0000313" key="2">
    <source>
        <dbReference type="Proteomes" id="UP001519349"/>
    </source>
</evidence>
<dbReference type="InterPro" id="IPR007337">
    <property type="entry name" value="RelB/DinJ"/>
</dbReference>
<reference evidence="1 2" key="1">
    <citation type="submission" date="2018-05" db="EMBL/GenBank/DDBJ databases">
        <title>Draft genome sequence of Streptococcus panodentis CCUG 70867T.</title>
        <authorList>
            <person name="Salva-Serra F."/>
            <person name="Mendez V."/>
            <person name="Jaen-Luchoro D."/>
            <person name="Gonzales-Siles L."/>
            <person name="Karlsson R."/>
            <person name="Engstrom-Jakobsson H."/>
            <person name="Busquets A."/>
            <person name="Gomila M."/>
            <person name="Pineiro-Iglesias B."/>
            <person name="Bennasar-Figueras A."/>
            <person name="Seeger M."/>
            <person name="Moore E."/>
        </authorList>
    </citation>
    <scope>NUCLEOTIDE SEQUENCE [LARGE SCALE GENOMIC DNA]</scope>
    <source>
        <strain evidence="1 2">CCUG 70867</strain>
    </source>
</reference>
<proteinExistence type="predicted"/>
<evidence type="ECO:0000313" key="1">
    <source>
        <dbReference type="EMBL" id="MBP2621993.1"/>
    </source>
</evidence>
<name>A0ABS5B0H9_9STRE</name>
<keyword evidence="2" id="KW-1185">Reference proteome</keyword>
<sequence length="95" mass="10860">MNKDGRIKNVSFKIDADLLTTASSILKQNGYTLSKGLTLFLKNVAVREEVPLETEDDLENERLFLQLQNEIKESLDEVQSGSYYTDEDLVERYGL</sequence>
<dbReference type="EMBL" id="QFAY01000030">
    <property type="protein sequence ID" value="MBP2621993.1"/>
    <property type="molecule type" value="Genomic_DNA"/>
</dbReference>
<gene>
    <name evidence="1" type="ORF">DHL47_11840</name>
</gene>